<accession>A0A6G1HE39</accession>
<keyword evidence="3" id="KW-1185">Reference proteome</keyword>
<feature type="region of interest" description="Disordered" evidence="1">
    <location>
        <begin position="92"/>
        <end position="134"/>
    </location>
</feature>
<reference evidence="2" key="1">
    <citation type="journal article" date="2020" name="Stud. Mycol.">
        <title>101 Dothideomycetes genomes: a test case for predicting lifestyles and emergence of pathogens.</title>
        <authorList>
            <person name="Haridas S."/>
            <person name="Albert R."/>
            <person name="Binder M."/>
            <person name="Bloem J."/>
            <person name="Labutti K."/>
            <person name="Salamov A."/>
            <person name="Andreopoulos B."/>
            <person name="Baker S."/>
            <person name="Barry K."/>
            <person name="Bills G."/>
            <person name="Bluhm B."/>
            <person name="Cannon C."/>
            <person name="Castanera R."/>
            <person name="Culley D."/>
            <person name="Daum C."/>
            <person name="Ezra D."/>
            <person name="Gonzalez J."/>
            <person name="Henrissat B."/>
            <person name="Kuo A."/>
            <person name="Liang C."/>
            <person name="Lipzen A."/>
            <person name="Lutzoni F."/>
            <person name="Magnuson J."/>
            <person name="Mondo S."/>
            <person name="Nolan M."/>
            <person name="Ohm R."/>
            <person name="Pangilinan J."/>
            <person name="Park H.-J."/>
            <person name="Ramirez L."/>
            <person name="Alfaro M."/>
            <person name="Sun H."/>
            <person name="Tritt A."/>
            <person name="Yoshinaga Y."/>
            <person name="Zwiers L.-H."/>
            <person name="Turgeon B."/>
            <person name="Goodwin S."/>
            <person name="Spatafora J."/>
            <person name="Crous P."/>
            <person name="Grigoriev I."/>
        </authorList>
    </citation>
    <scope>NUCLEOTIDE SEQUENCE</scope>
    <source>
        <strain evidence="2">CBS 113979</strain>
    </source>
</reference>
<dbReference type="Proteomes" id="UP000800041">
    <property type="component" value="Unassembled WGS sequence"/>
</dbReference>
<dbReference type="EMBL" id="ML977140">
    <property type="protein sequence ID" value="KAF1991290.1"/>
    <property type="molecule type" value="Genomic_DNA"/>
</dbReference>
<evidence type="ECO:0000313" key="3">
    <source>
        <dbReference type="Proteomes" id="UP000800041"/>
    </source>
</evidence>
<feature type="region of interest" description="Disordered" evidence="1">
    <location>
        <begin position="23"/>
        <end position="45"/>
    </location>
</feature>
<protein>
    <submittedName>
        <fullName evidence="2">Uncharacterized protein</fullName>
    </submittedName>
</protein>
<evidence type="ECO:0000313" key="2">
    <source>
        <dbReference type="EMBL" id="KAF1991290.1"/>
    </source>
</evidence>
<dbReference type="AlphaFoldDB" id="A0A6G1HE39"/>
<proteinExistence type="predicted"/>
<organism evidence="2 3">
    <name type="scientific">Aulographum hederae CBS 113979</name>
    <dbReference type="NCBI Taxonomy" id="1176131"/>
    <lineage>
        <taxon>Eukaryota</taxon>
        <taxon>Fungi</taxon>
        <taxon>Dikarya</taxon>
        <taxon>Ascomycota</taxon>
        <taxon>Pezizomycotina</taxon>
        <taxon>Dothideomycetes</taxon>
        <taxon>Pleosporomycetidae</taxon>
        <taxon>Aulographales</taxon>
        <taxon>Aulographaceae</taxon>
    </lineage>
</organism>
<evidence type="ECO:0000256" key="1">
    <source>
        <dbReference type="SAM" id="MobiDB-lite"/>
    </source>
</evidence>
<gene>
    <name evidence="2" type="ORF">K402DRAFT_174735</name>
</gene>
<name>A0A6G1HE39_9PEZI</name>
<sequence>MENRDAEVESHCGRVFSPARAARLGQGRARKDARPSMPRKSFGGSAQISNIQEAFSRPFSLACRVVRENLLIPLSFRDVWRCSRKKIGKLRACRQSHEGAPGPSSSSWLSKSDDREGRGKFRSGHPSDEGPDSPYHSFITPHLFTLPLETTYENTSVSCREEVFQRL</sequence>